<evidence type="ECO:0000313" key="2">
    <source>
        <dbReference type="Proteomes" id="UP000178893"/>
    </source>
</evidence>
<evidence type="ECO:0000313" key="1">
    <source>
        <dbReference type="EMBL" id="OGZ17522.1"/>
    </source>
</evidence>
<protein>
    <submittedName>
        <fullName evidence="1">Uncharacterized protein</fullName>
    </submittedName>
</protein>
<proteinExistence type="predicted"/>
<comment type="caution">
    <text evidence="1">The sequence shown here is derived from an EMBL/GenBank/DDBJ whole genome shotgun (WGS) entry which is preliminary data.</text>
</comment>
<accession>A0A1G2DVW0</accession>
<reference evidence="1 2" key="1">
    <citation type="journal article" date="2016" name="Nat. Commun.">
        <title>Thousands of microbial genomes shed light on interconnected biogeochemical processes in an aquifer system.</title>
        <authorList>
            <person name="Anantharaman K."/>
            <person name="Brown C.T."/>
            <person name="Hug L.A."/>
            <person name="Sharon I."/>
            <person name="Castelle C.J."/>
            <person name="Probst A.J."/>
            <person name="Thomas B.C."/>
            <person name="Singh A."/>
            <person name="Wilkins M.J."/>
            <person name="Karaoz U."/>
            <person name="Brodie E.L."/>
            <person name="Williams K.H."/>
            <person name="Hubbard S.S."/>
            <person name="Banfield J.F."/>
        </authorList>
    </citation>
    <scope>NUCLEOTIDE SEQUENCE [LARGE SCALE GENOMIC DNA]</scope>
</reference>
<sequence length="104" mass="11819">MDFKEILKIIAQAARKSETVEIYYPKTENSPAGWRQVEPYSLSTDIGKEGEHLVYGQDRLSLGHIFNAYTVDSGDGHCDSFIIGKIKGAKFAHKKFKPKWPIEF</sequence>
<dbReference type="Proteomes" id="UP000178893">
    <property type="component" value="Unassembled WGS sequence"/>
</dbReference>
<name>A0A1G2DVW0_9BACT</name>
<dbReference type="AlphaFoldDB" id="A0A1G2DVW0"/>
<dbReference type="EMBL" id="MHLW01000034">
    <property type="protein sequence ID" value="OGZ17522.1"/>
    <property type="molecule type" value="Genomic_DNA"/>
</dbReference>
<organism evidence="1 2">
    <name type="scientific">Candidatus Nealsonbacteria bacterium RBG_13_37_56</name>
    <dbReference type="NCBI Taxonomy" id="1801661"/>
    <lineage>
        <taxon>Bacteria</taxon>
        <taxon>Candidatus Nealsoniibacteriota</taxon>
    </lineage>
</organism>
<gene>
    <name evidence="1" type="ORF">A2V72_01795</name>
</gene>